<reference evidence="2 3" key="1">
    <citation type="submission" date="2020-04" db="EMBL/GenBank/DDBJ databases">
        <title>Draft genome of Pyxidicoccus fallax type strain.</title>
        <authorList>
            <person name="Whitworth D.E."/>
        </authorList>
    </citation>
    <scope>NUCLEOTIDE SEQUENCE [LARGE SCALE GENOMIC DNA]</scope>
    <source>
        <strain evidence="2 3">DSM 14698</strain>
    </source>
</reference>
<accession>A0A848L6J2</accession>
<dbReference type="InterPro" id="IPR009091">
    <property type="entry name" value="RCC1/BLIP-II"/>
</dbReference>
<dbReference type="SMART" id="SM00612">
    <property type="entry name" value="Kelch"/>
    <property type="match status" value="5"/>
</dbReference>
<dbReference type="Proteomes" id="UP000518300">
    <property type="component" value="Unassembled WGS sequence"/>
</dbReference>
<evidence type="ECO:0000313" key="2">
    <source>
        <dbReference type="EMBL" id="NMO13892.1"/>
    </source>
</evidence>
<dbReference type="InterPro" id="IPR011043">
    <property type="entry name" value="Gal_Oxase/kelch_b-propeller"/>
</dbReference>
<dbReference type="RefSeq" id="WP_169343170.1">
    <property type="nucleotide sequence ID" value="NZ_JABBJJ010000009.1"/>
</dbReference>
<dbReference type="Pfam" id="PF11617">
    <property type="entry name" value="Cu-binding_MopE"/>
    <property type="match status" value="12"/>
</dbReference>
<proteinExistence type="predicted"/>
<evidence type="ECO:0000256" key="1">
    <source>
        <dbReference type="ARBA" id="ARBA00022737"/>
    </source>
</evidence>
<dbReference type="Gene3D" id="2.130.10.30">
    <property type="entry name" value="Regulator of chromosome condensation 1/beta-lactamase-inhibitor protein II"/>
    <property type="match status" value="2"/>
</dbReference>
<dbReference type="InterPro" id="IPR021655">
    <property type="entry name" value="Put_metal-bd"/>
</dbReference>
<dbReference type="InterPro" id="IPR037293">
    <property type="entry name" value="Gal_Oxidase_central_sf"/>
</dbReference>
<dbReference type="Pfam" id="PF00415">
    <property type="entry name" value="RCC1"/>
    <property type="match status" value="5"/>
</dbReference>
<dbReference type="PROSITE" id="PS00626">
    <property type="entry name" value="RCC1_2"/>
    <property type="match status" value="1"/>
</dbReference>
<dbReference type="Gene3D" id="2.130.10.80">
    <property type="entry name" value="Galactose oxidase/kelch, beta-propeller"/>
    <property type="match status" value="5"/>
</dbReference>
<dbReference type="PANTHER" id="PTHR22872">
    <property type="entry name" value="BTK-BINDING PROTEIN-RELATED"/>
    <property type="match status" value="1"/>
</dbReference>
<name>A0A848L6J2_9BACT</name>
<evidence type="ECO:0000313" key="3">
    <source>
        <dbReference type="Proteomes" id="UP000518300"/>
    </source>
</evidence>
<protein>
    <recommendedName>
        <fullName evidence="4">BNR repeat domain protein</fullName>
    </recommendedName>
</protein>
<gene>
    <name evidence="2" type="ORF">HG543_03315</name>
</gene>
<sequence>MPQSVATGAYHSLFLKKDGEVWAWGQNVVGQLGTGSSSSTPQPHPSKVNGLPPIKAIAAGIAHSVALDVSGDVWVWGQNANGQAGLGSAGGLVLVPTKVAALSGIQAIAANGNYSLALDASGRLWAWGQNTSGQMGTSTTSTSVPMPGMVPGLPSLRSMVAGVNHVLALDEEGRVWGWGLNTSGQVGTGSTSAAVLAPVRVESLPLAKAVAAGAGHSLIIDEQFGNVWSWGQNTFGQVGKGIASTTPVLSPTPVEGVFAATAIAAGHNSSLVIMGGGFVKAWGHNVSGQLGNGTTMNSASAVNVTELADALAIAAGAQHALALRPGCPVWGWGHNGQGQLGTGATSTSPTTAPVSTQIVNTFYFDGDMDGFGDEYLTEQGCEPSPGFVEELDCDDYTPSTYPGAPELCNGTDDSCDEVVDEGNPSGGENCATGKPGVCAEGTTACVEGSVACQQNEAASAEQCDSLDNDCDGEADEGNPGGLQACETGQQGVCGEGVTYCTHGALECAPVRGPSAEVCDSLDNDCNGQADDGLAFLDWYRDGDGDNYGLTSQSVQSCTQPSGHAPTAGDCNDANASIHPGAPEVCDGVDNDCDTQADEGLPTSTWYRDADGDGFGNAGQAVQNCRQPAGYVSNTSDCNDADASIHPGAAEVCDGVDNDCDTQVDEGVSLSFFRDDDSDTYGTGPATAACTAPSGYVQRPGDCNDGNASINPGAAEMCDGVDNDCDTQADEGLPTLTWYRDADGDTYGTSASPLQKCSQPAGYVQRAGDCNDGNASIHPGAAEVCDGVDNDCDSQVDEGVQFTFYRDADSDTYGTGPATAACTQPSGYAQRPGDCNDGNASIHPGVTEVCDGVDNDCDAQADEGLPTSTWYRDADGDTYGTSTSPQQKCSQPAGYVSNANDCNDANASIHPGATEVCNAVDDDCDAQMDEGVKLTFYRDADSDNYGSRQTTTACTAPAGYVSNASDCNDANASTYPGAMEVCNDVDDDCDAQVDEGLPTSRWYRDADSDTYGSLASGAQQKCSQPAGYVSNNSDCNDGNSSIRPGATEVCNDVDDDCDFQVDDGLPRSTWYRDADGDTFGTSSTSNQFKCYQPAGYVSNKGDCNDANASINPGATEVSDAVDNDCDAQVDEYCGMWSVTGRLSTPREAHVMSLLPSGKVLVAGGRNDSYADLATAEVYDPGTGVWSPTGTMATGRIQATATLLPSGKVLVTGGSRLVVNGPYVTQRTAEVYNPSTGTWSSTGSMAVPRSDHTATLLPSGKVLVVGGGNTAFVASAELYDPATGTWSPAGTMAAARSLHTATLLPSGKVLVVGGVTTGGTNDTSELYDPGTGTWAFAGLPSSKRYHHTATLLPSGKVLIQGGPYSDEENLLYDPGTGTWTSVGHNTTGATEQTATLLPSGTVLVAGGSSAGVRLFDPGTRTWAHTFSLSSRRGRHTATLLPSGKVLVVGGYGSSSNGTLDTAELYTP</sequence>
<dbReference type="InterPro" id="IPR000408">
    <property type="entry name" value="Reg_chr_condens"/>
</dbReference>
<dbReference type="PROSITE" id="PS50012">
    <property type="entry name" value="RCC1_3"/>
    <property type="match status" value="6"/>
</dbReference>
<dbReference type="PRINTS" id="PR00633">
    <property type="entry name" value="RCCNDNSATION"/>
</dbReference>
<evidence type="ECO:0008006" key="4">
    <source>
        <dbReference type="Google" id="ProtNLM"/>
    </source>
</evidence>
<dbReference type="EMBL" id="JABBJJ010000009">
    <property type="protein sequence ID" value="NMO13892.1"/>
    <property type="molecule type" value="Genomic_DNA"/>
</dbReference>
<dbReference type="InterPro" id="IPR006652">
    <property type="entry name" value="Kelch_1"/>
</dbReference>
<dbReference type="SUPFAM" id="SSF50965">
    <property type="entry name" value="Galactose oxidase, central domain"/>
    <property type="match status" value="2"/>
</dbReference>
<keyword evidence="1" id="KW-0677">Repeat</keyword>
<keyword evidence="3" id="KW-1185">Reference proteome</keyword>
<dbReference type="InterPro" id="IPR051625">
    <property type="entry name" value="Signaling_Regulatory_Domain"/>
</dbReference>
<dbReference type="SUPFAM" id="SSF50985">
    <property type="entry name" value="RCC1/BLIP-II"/>
    <property type="match status" value="2"/>
</dbReference>
<organism evidence="2 3">
    <name type="scientific">Pyxidicoccus fallax</name>
    <dbReference type="NCBI Taxonomy" id="394095"/>
    <lineage>
        <taxon>Bacteria</taxon>
        <taxon>Pseudomonadati</taxon>
        <taxon>Myxococcota</taxon>
        <taxon>Myxococcia</taxon>
        <taxon>Myxococcales</taxon>
        <taxon>Cystobacterineae</taxon>
        <taxon>Myxococcaceae</taxon>
        <taxon>Pyxidicoccus</taxon>
    </lineage>
</organism>
<dbReference type="Pfam" id="PF01344">
    <property type="entry name" value="Kelch_1"/>
    <property type="match status" value="2"/>
</dbReference>
<comment type="caution">
    <text evidence="2">The sequence shown here is derived from an EMBL/GenBank/DDBJ whole genome shotgun (WGS) entry which is preliminary data.</text>
</comment>